<dbReference type="EMBL" id="AJWJ01000088">
    <property type="protein sequence ID" value="KAF2075739.1"/>
    <property type="molecule type" value="Genomic_DNA"/>
</dbReference>
<evidence type="ECO:0000256" key="7">
    <source>
        <dbReference type="ARBA" id="ARBA00039594"/>
    </source>
</evidence>
<keyword evidence="12" id="KW-1185">Reference proteome</keyword>
<dbReference type="Pfam" id="PF07534">
    <property type="entry name" value="TLD"/>
    <property type="match status" value="1"/>
</dbReference>
<organism evidence="11 12">
    <name type="scientific">Polysphondylium violaceum</name>
    <dbReference type="NCBI Taxonomy" id="133409"/>
    <lineage>
        <taxon>Eukaryota</taxon>
        <taxon>Amoebozoa</taxon>
        <taxon>Evosea</taxon>
        <taxon>Eumycetozoa</taxon>
        <taxon>Dictyostelia</taxon>
        <taxon>Dictyosteliales</taxon>
        <taxon>Dictyosteliaceae</taxon>
        <taxon>Polysphondylium</taxon>
    </lineage>
</organism>
<dbReference type="InterPro" id="IPR006571">
    <property type="entry name" value="TLDc_dom"/>
</dbReference>
<dbReference type="GO" id="GO:0016020">
    <property type="term" value="C:membrane"/>
    <property type="evidence" value="ECO:0007669"/>
    <property type="project" value="UniProtKB-SubCell"/>
</dbReference>
<keyword evidence="5" id="KW-0472">Membrane</keyword>
<evidence type="ECO:0000256" key="4">
    <source>
        <dbReference type="ARBA" id="ARBA00022490"/>
    </source>
</evidence>
<sequence length="129" mass="14497">MCDLKGPTFIVIKTTDGDVFGGYNSQSWNSNVNFYGDNKCFIFTLVNKHGIKPSKYIPDSTKTNYIYSSYGSVGPSFGYDDIDIQGQKGIQSFPSTYIDTTGKGKLTLTPSKEFIIQDYEVYKCLFFKP</sequence>
<dbReference type="Proteomes" id="UP000695562">
    <property type="component" value="Unassembled WGS sequence"/>
</dbReference>
<accession>A0A8J4PZB2</accession>
<evidence type="ECO:0000313" key="11">
    <source>
        <dbReference type="EMBL" id="KAF2075739.1"/>
    </source>
</evidence>
<comment type="subcellular location">
    <subcellularLocation>
        <location evidence="3">Cytoplasm</location>
    </subcellularLocation>
    <subcellularLocation>
        <location evidence="2">Lysosome</location>
    </subcellularLocation>
    <subcellularLocation>
        <location evidence="1">Membrane</location>
    </subcellularLocation>
</comment>
<evidence type="ECO:0000256" key="3">
    <source>
        <dbReference type="ARBA" id="ARBA00004496"/>
    </source>
</evidence>
<dbReference type="PANTHER" id="PTHR23354:SF131">
    <property type="entry name" value="MTOR-ASSOCIATED PROTEIN MEAK7"/>
    <property type="match status" value="1"/>
</dbReference>
<evidence type="ECO:0000256" key="1">
    <source>
        <dbReference type="ARBA" id="ARBA00004370"/>
    </source>
</evidence>
<keyword evidence="6" id="KW-0458">Lysosome</keyword>
<reference evidence="11" key="1">
    <citation type="submission" date="2020-01" db="EMBL/GenBank/DDBJ databases">
        <title>Development of genomics and gene disruption for Polysphondylium violaceum indicates a role for the polyketide synthase stlB in stalk morphogenesis.</title>
        <authorList>
            <person name="Narita B."/>
            <person name="Kawabe Y."/>
            <person name="Kin K."/>
            <person name="Saito T."/>
            <person name="Gibbs R."/>
            <person name="Kuspa A."/>
            <person name="Muzny D."/>
            <person name="Queller D."/>
            <person name="Richards S."/>
            <person name="Strassman J."/>
            <person name="Sucgang R."/>
            <person name="Worley K."/>
            <person name="Schaap P."/>
        </authorList>
    </citation>
    <scope>NUCLEOTIDE SEQUENCE</scope>
    <source>
        <strain evidence="11">QSvi11</strain>
    </source>
</reference>
<dbReference type="GO" id="GO:0005634">
    <property type="term" value="C:nucleus"/>
    <property type="evidence" value="ECO:0007669"/>
    <property type="project" value="TreeGrafter"/>
</dbReference>
<evidence type="ECO:0000256" key="2">
    <source>
        <dbReference type="ARBA" id="ARBA00004371"/>
    </source>
</evidence>
<protein>
    <recommendedName>
        <fullName evidence="7">MTOR-associated protein MEAK7</fullName>
    </recommendedName>
    <alternativeName>
        <fullName evidence="9">TBC/LysM-associated domain-containing protein 1</fullName>
    </alternativeName>
    <alternativeName>
        <fullName evidence="8">TLD domain-containing protein 1</fullName>
    </alternativeName>
</protein>
<proteinExistence type="predicted"/>
<dbReference type="SMART" id="SM00584">
    <property type="entry name" value="TLDc"/>
    <property type="match status" value="1"/>
</dbReference>
<dbReference type="GO" id="GO:0005764">
    <property type="term" value="C:lysosome"/>
    <property type="evidence" value="ECO:0007669"/>
    <property type="project" value="UniProtKB-SubCell"/>
</dbReference>
<comment type="caution">
    <text evidence="11">The sequence shown here is derived from an EMBL/GenBank/DDBJ whole genome shotgun (WGS) entry which is preliminary data.</text>
</comment>
<dbReference type="PANTHER" id="PTHR23354">
    <property type="entry name" value="NUCLEOLAR PROTEIN 7/ESTROGEN RECEPTOR COACTIVATOR-RELATED"/>
    <property type="match status" value="1"/>
</dbReference>
<evidence type="ECO:0000256" key="5">
    <source>
        <dbReference type="ARBA" id="ARBA00023136"/>
    </source>
</evidence>
<feature type="domain" description="TLDc" evidence="10">
    <location>
        <begin position="1"/>
        <end position="125"/>
    </location>
</feature>
<gene>
    <name evidence="11" type="ORF">CYY_002982</name>
</gene>
<keyword evidence="4" id="KW-0963">Cytoplasm</keyword>
<dbReference type="AlphaFoldDB" id="A0A8J4PZB2"/>
<name>A0A8J4PZB2_9MYCE</name>
<evidence type="ECO:0000256" key="8">
    <source>
        <dbReference type="ARBA" id="ARBA00041780"/>
    </source>
</evidence>
<evidence type="ECO:0000313" key="12">
    <source>
        <dbReference type="Proteomes" id="UP000695562"/>
    </source>
</evidence>
<evidence type="ECO:0000259" key="10">
    <source>
        <dbReference type="PROSITE" id="PS51886"/>
    </source>
</evidence>
<evidence type="ECO:0000256" key="6">
    <source>
        <dbReference type="ARBA" id="ARBA00023228"/>
    </source>
</evidence>
<evidence type="ECO:0000256" key="9">
    <source>
        <dbReference type="ARBA" id="ARBA00042134"/>
    </source>
</evidence>
<dbReference type="OrthoDB" id="17470at2759"/>
<dbReference type="PROSITE" id="PS51886">
    <property type="entry name" value="TLDC"/>
    <property type="match status" value="1"/>
</dbReference>
<dbReference type="GO" id="GO:0006979">
    <property type="term" value="P:response to oxidative stress"/>
    <property type="evidence" value="ECO:0007669"/>
    <property type="project" value="TreeGrafter"/>
</dbReference>